<dbReference type="GO" id="GO:0005778">
    <property type="term" value="C:peroxisomal membrane"/>
    <property type="evidence" value="ECO:0007669"/>
    <property type="project" value="InterPro"/>
</dbReference>
<protein>
    <submittedName>
        <fullName evidence="1">Uncharacterized protein</fullName>
    </submittedName>
</protein>
<dbReference type="HOGENOM" id="CLU_1780604_0_0_1"/>
<dbReference type="InterPro" id="IPR006966">
    <property type="entry name" value="Peroxin-3"/>
</dbReference>
<dbReference type="Proteomes" id="UP000017836">
    <property type="component" value="Unassembled WGS sequence"/>
</dbReference>
<dbReference type="OMA" id="LHETAMH"/>
<accession>W1NSH0</accession>
<dbReference type="eggNOG" id="KOG4444">
    <property type="taxonomic scope" value="Eukaryota"/>
</dbReference>
<evidence type="ECO:0000313" key="1">
    <source>
        <dbReference type="EMBL" id="ERN00057.1"/>
    </source>
</evidence>
<gene>
    <name evidence="1" type="ORF">AMTR_s00105p00087820</name>
</gene>
<dbReference type="STRING" id="13333.W1NSH0"/>
<proteinExistence type="predicted"/>
<reference evidence="2" key="1">
    <citation type="journal article" date="2013" name="Science">
        <title>The Amborella genome and the evolution of flowering plants.</title>
        <authorList>
            <consortium name="Amborella Genome Project"/>
        </authorList>
    </citation>
    <scope>NUCLEOTIDE SEQUENCE [LARGE SCALE GENOMIC DNA]</scope>
</reference>
<dbReference type="EMBL" id="KI394961">
    <property type="protein sequence ID" value="ERN00057.1"/>
    <property type="molecule type" value="Genomic_DNA"/>
</dbReference>
<evidence type="ECO:0000313" key="2">
    <source>
        <dbReference type="Proteomes" id="UP000017836"/>
    </source>
</evidence>
<organism evidence="1 2">
    <name type="scientific">Amborella trichopoda</name>
    <dbReference type="NCBI Taxonomy" id="13333"/>
    <lineage>
        <taxon>Eukaryota</taxon>
        <taxon>Viridiplantae</taxon>
        <taxon>Streptophyta</taxon>
        <taxon>Embryophyta</taxon>
        <taxon>Tracheophyta</taxon>
        <taxon>Spermatophyta</taxon>
        <taxon>Magnoliopsida</taxon>
        <taxon>Amborellales</taxon>
        <taxon>Amborellaceae</taxon>
        <taxon>Amborella</taxon>
    </lineage>
</organism>
<dbReference type="Pfam" id="PF04882">
    <property type="entry name" value="Peroxin-3"/>
    <property type="match status" value="1"/>
</dbReference>
<dbReference type="PANTHER" id="PTHR28080">
    <property type="entry name" value="PEROXISOMAL BIOGENESIS FACTOR 3"/>
    <property type="match status" value="1"/>
</dbReference>
<dbReference type="AlphaFoldDB" id="W1NSH0"/>
<keyword evidence="2" id="KW-1185">Reference proteome</keyword>
<name>W1NSH0_AMBTC</name>
<dbReference type="GO" id="GO:0007031">
    <property type="term" value="P:peroxisome organization"/>
    <property type="evidence" value="ECO:0007669"/>
    <property type="project" value="InterPro"/>
</dbReference>
<dbReference type="PANTHER" id="PTHR28080:SF1">
    <property type="entry name" value="PEROXISOMAL BIOGENESIS FACTOR 3"/>
    <property type="match status" value="1"/>
</dbReference>
<sequence length="172" mass="19166">MQSAATDILKEKHLRDPFTMADLHDTFARMLQSFMSGPHHWVNYIVPETASAYKELTPASSHIGESLHPSATGKLEQLVVETRAVLASDDFSRVAEIALKNVTDGVMEEVRPHFDGGSSNGIPLAKILARVAQLSSDLLEEPSRNRYIHIIRSLPEVELFYRLLYANMPLAP</sequence>
<dbReference type="Gramene" id="ERN00057">
    <property type="protein sequence ID" value="ERN00057"/>
    <property type="gene ID" value="AMTR_s00105p00087820"/>
</dbReference>